<feature type="region of interest" description="Disordered" evidence="1">
    <location>
        <begin position="266"/>
        <end position="376"/>
    </location>
</feature>
<name>A0A168CQ25_9HYPO</name>
<feature type="region of interest" description="Disordered" evidence="1">
    <location>
        <begin position="392"/>
        <end position="415"/>
    </location>
</feature>
<sequence>MANRPSLSQPCAQHFNIWDESGPPPNGRRSWTPTRPEDDVLQELSDANGQSRGDPVVAHASPHASDLAKSLFSDASAHFPRRTSRAHRPQLSSETFEPLVSVPEETSSILESDTTLKCPSRQPSETHDFKDISDQGFEILSSESIEMDIALHNQVEKHLAATRLDREMSDDSPTSGLIGLRRLSMEHLHQLPPPPYPGTPLKVPEVTALIQQAIAPSPPATTGERSSSGSSSFGDGSPSAGYVHVSRIEDSLEELDKLEDELEAVHQVTSADQLPSDAEEPSGTEHTAVKGLKLPTATKSDRASIPGHSATLRVKKLQKEQPTLRRSASLTLRDKRLSQQSPSVSRSKATSVAQGQSTFERLSTPKNPVKSTKPLTVPRFELPGEAVARRLKEQREARKAQQMEAEKAQTPASKPRLEKRLAWPTFELPGEAISRRKQEQREAKLRAEEELTRSRREFKARPVMHGIGSATFPRRAASSRARQDVVESPHVGCEIGSQSRKNAIDSLRSGVGPISNSKTSPSSRGRDPMSTPTEASRATSASLGRAVGNRNTLSLEELAMQRQRGKDILQRDRSLKEDKERDKREREMTAKRVRAEAAERSRIASREWAEKKRQAELAAKRAA</sequence>
<feature type="compositionally biased region" description="Polar residues" evidence="1">
    <location>
        <begin position="1"/>
        <end position="11"/>
    </location>
</feature>
<comment type="caution">
    <text evidence="2">The sequence shown here is derived from an EMBL/GenBank/DDBJ whole genome shotgun (WGS) entry which is preliminary data.</text>
</comment>
<feature type="compositionally biased region" description="Polar residues" evidence="1">
    <location>
        <begin position="338"/>
        <end position="374"/>
    </location>
</feature>
<dbReference type="OrthoDB" id="3946796at2759"/>
<accession>A0A168CQ25</accession>
<feature type="compositionally biased region" description="Polar residues" evidence="1">
    <location>
        <begin position="107"/>
        <end position="123"/>
    </location>
</feature>
<gene>
    <name evidence="2" type="ORF">AAL_04106</name>
</gene>
<feature type="compositionally biased region" description="Polar residues" evidence="1">
    <location>
        <begin position="514"/>
        <end position="523"/>
    </location>
</feature>
<feature type="compositionally biased region" description="Basic and acidic residues" evidence="1">
    <location>
        <begin position="564"/>
        <end position="603"/>
    </location>
</feature>
<proteinExistence type="predicted"/>
<keyword evidence="3" id="KW-1185">Reference proteome</keyword>
<feature type="compositionally biased region" description="Basic and acidic residues" evidence="1">
    <location>
        <begin position="392"/>
        <end position="407"/>
    </location>
</feature>
<feature type="compositionally biased region" description="Polar residues" evidence="1">
    <location>
        <begin position="530"/>
        <end position="542"/>
    </location>
</feature>
<feature type="compositionally biased region" description="Low complexity" evidence="1">
    <location>
        <begin position="223"/>
        <end position="241"/>
    </location>
</feature>
<evidence type="ECO:0000313" key="2">
    <source>
        <dbReference type="EMBL" id="KZZ96877.1"/>
    </source>
</evidence>
<feature type="region of interest" description="Disordered" evidence="1">
    <location>
        <begin position="470"/>
        <end position="548"/>
    </location>
</feature>
<dbReference type="Proteomes" id="UP000078544">
    <property type="component" value="Unassembled WGS sequence"/>
</dbReference>
<reference evidence="2 3" key="1">
    <citation type="journal article" date="2016" name="Genome Biol. Evol.">
        <title>Divergent and convergent evolution of fungal pathogenicity.</title>
        <authorList>
            <person name="Shang Y."/>
            <person name="Xiao G."/>
            <person name="Zheng P."/>
            <person name="Cen K."/>
            <person name="Zhan S."/>
            <person name="Wang C."/>
        </authorList>
    </citation>
    <scope>NUCLEOTIDE SEQUENCE [LARGE SCALE GENOMIC DNA]</scope>
    <source>
        <strain evidence="2 3">RCEF 2490</strain>
    </source>
</reference>
<evidence type="ECO:0000256" key="1">
    <source>
        <dbReference type="SAM" id="MobiDB-lite"/>
    </source>
</evidence>
<evidence type="ECO:0000313" key="3">
    <source>
        <dbReference type="Proteomes" id="UP000078544"/>
    </source>
</evidence>
<feature type="region of interest" description="Disordered" evidence="1">
    <location>
        <begin position="562"/>
        <end position="603"/>
    </location>
</feature>
<dbReference type="AlphaFoldDB" id="A0A168CQ25"/>
<organism evidence="2 3">
    <name type="scientific">Moelleriella libera RCEF 2490</name>
    <dbReference type="NCBI Taxonomy" id="1081109"/>
    <lineage>
        <taxon>Eukaryota</taxon>
        <taxon>Fungi</taxon>
        <taxon>Dikarya</taxon>
        <taxon>Ascomycota</taxon>
        <taxon>Pezizomycotina</taxon>
        <taxon>Sordariomycetes</taxon>
        <taxon>Hypocreomycetidae</taxon>
        <taxon>Hypocreales</taxon>
        <taxon>Clavicipitaceae</taxon>
        <taxon>Moelleriella</taxon>
    </lineage>
</organism>
<feature type="region of interest" description="Disordered" evidence="1">
    <location>
        <begin position="216"/>
        <end position="242"/>
    </location>
</feature>
<evidence type="ECO:0008006" key="4">
    <source>
        <dbReference type="Google" id="ProtNLM"/>
    </source>
</evidence>
<dbReference type="EMBL" id="AZGY01000007">
    <property type="protein sequence ID" value="KZZ96877.1"/>
    <property type="molecule type" value="Genomic_DNA"/>
</dbReference>
<protein>
    <recommendedName>
        <fullName evidence="4">Carboxylesterase family protein</fullName>
    </recommendedName>
</protein>
<feature type="region of interest" description="Disordered" evidence="1">
    <location>
        <begin position="107"/>
        <end position="129"/>
    </location>
</feature>
<feature type="region of interest" description="Disordered" evidence="1">
    <location>
        <begin position="1"/>
        <end position="63"/>
    </location>
</feature>
<dbReference type="STRING" id="1081109.A0A168CQ25"/>